<comment type="function">
    <text evidence="2">Catalyzes the reversible cyclization of carbamoyl aspartate to dihydroorotate.</text>
</comment>
<accession>A0A2H0VAT5</accession>
<dbReference type="Proteomes" id="UP000230922">
    <property type="component" value="Unassembled WGS sequence"/>
</dbReference>
<dbReference type="GO" id="GO:0046872">
    <property type="term" value="F:metal ion binding"/>
    <property type="evidence" value="ECO:0007669"/>
    <property type="project" value="UniProtKB-KW"/>
</dbReference>
<keyword evidence="4" id="KW-0479">Metal-binding</keyword>
<comment type="similarity">
    <text evidence="3">Belongs to the metallo-dependent hydrolases superfamily. DHOase family. Class I DHOase subfamily.</text>
</comment>
<dbReference type="AlphaFoldDB" id="A0A2H0VAT5"/>
<dbReference type="EMBL" id="PFAK01000041">
    <property type="protein sequence ID" value="PIR96212.1"/>
    <property type="molecule type" value="Genomic_DNA"/>
</dbReference>
<evidence type="ECO:0000256" key="1">
    <source>
        <dbReference type="ARBA" id="ARBA00001947"/>
    </source>
</evidence>
<dbReference type="NCBIfam" id="TIGR00857">
    <property type="entry name" value="pyrC_multi"/>
    <property type="match status" value="1"/>
</dbReference>
<dbReference type="PROSITE" id="PS00483">
    <property type="entry name" value="DIHYDROOROTASE_2"/>
    <property type="match status" value="1"/>
</dbReference>
<feature type="domain" description="Amidohydrolase-related" evidence="6">
    <location>
        <begin position="158"/>
        <end position="408"/>
    </location>
</feature>
<comment type="caution">
    <text evidence="7">The sequence shown here is derived from an EMBL/GenBank/DDBJ whole genome shotgun (WGS) entry which is preliminary data.</text>
</comment>
<keyword evidence="5 7" id="KW-0378">Hydrolase</keyword>
<dbReference type="GO" id="GO:0005737">
    <property type="term" value="C:cytoplasm"/>
    <property type="evidence" value="ECO:0007669"/>
    <property type="project" value="TreeGrafter"/>
</dbReference>
<dbReference type="Pfam" id="PF01979">
    <property type="entry name" value="Amidohydro_1"/>
    <property type="match status" value="2"/>
</dbReference>
<dbReference type="GO" id="GO:0006145">
    <property type="term" value="P:purine nucleobase catabolic process"/>
    <property type="evidence" value="ECO:0007669"/>
    <property type="project" value="TreeGrafter"/>
</dbReference>
<evidence type="ECO:0000256" key="4">
    <source>
        <dbReference type="ARBA" id="ARBA00022723"/>
    </source>
</evidence>
<gene>
    <name evidence="7" type="ORF">COT92_02320</name>
</gene>
<comment type="cofactor">
    <cofactor evidence="1">
        <name>Zn(2+)</name>
        <dbReference type="ChEBI" id="CHEBI:29105"/>
    </cofactor>
</comment>
<organism evidence="7 8">
    <name type="scientific">Candidatus Doudnabacteria bacterium CG10_big_fil_rev_8_21_14_0_10_42_18</name>
    <dbReference type="NCBI Taxonomy" id="1974552"/>
    <lineage>
        <taxon>Bacteria</taxon>
        <taxon>Candidatus Doudnaibacteriota</taxon>
    </lineage>
</organism>
<evidence type="ECO:0000256" key="5">
    <source>
        <dbReference type="ARBA" id="ARBA00022801"/>
    </source>
</evidence>
<evidence type="ECO:0000256" key="2">
    <source>
        <dbReference type="ARBA" id="ARBA00002368"/>
    </source>
</evidence>
<dbReference type="InterPro" id="IPR050138">
    <property type="entry name" value="DHOase/Allantoinase_Hydrolase"/>
</dbReference>
<dbReference type="GO" id="GO:0004038">
    <property type="term" value="F:allantoinase activity"/>
    <property type="evidence" value="ECO:0007669"/>
    <property type="project" value="TreeGrafter"/>
</dbReference>
<dbReference type="Gene3D" id="3.20.20.140">
    <property type="entry name" value="Metal-dependent hydrolases"/>
    <property type="match status" value="1"/>
</dbReference>
<proteinExistence type="inferred from homology"/>
<dbReference type="PANTHER" id="PTHR43668">
    <property type="entry name" value="ALLANTOINASE"/>
    <property type="match status" value="1"/>
</dbReference>
<name>A0A2H0VAT5_9BACT</name>
<dbReference type="SUPFAM" id="SSF51556">
    <property type="entry name" value="Metallo-dependent hydrolases"/>
    <property type="match status" value="1"/>
</dbReference>
<dbReference type="InterPro" id="IPR006680">
    <property type="entry name" value="Amidohydro-rel"/>
</dbReference>
<evidence type="ECO:0000313" key="8">
    <source>
        <dbReference type="Proteomes" id="UP000230922"/>
    </source>
</evidence>
<dbReference type="InterPro" id="IPR032466">
    <property type="entry name" value="Metal_Hydrolase"/>
</dbReference>
<feature type="domain" description="Amidohydrolase-related" evidence="6">
    <location>
        <begin position="49"/>
        <end position="100"/>
    </location>
</feature>
<dbReference type="PANTHER" id="PTHR43668:SF4">
    <property type="entry name" value="ALLANTOINASE"/>
    <property type="match status" value="1"/>
</dbReference>
<dbReference type="SUPFAM" id="SSF51338">
    <property type="entry name" value="Composite domain of metallo-dependent hydrolases"/>
    <property type="match status" value="1"/>
</dbReference>
<evidence type="ECO:0000256" key="3">
    <source>
        <dbReference type="ARBA" id="ARBA00010286"/>
    </source>
</evidence>
<protein>
    <submittedName>
        <fullName evidence="7">Amidohydrolase</fullName>
    </submittedName>
</protein>
<evidence type="ECO:0000259" key="6">
    <source>
        <dbReference type="Pfam" id="PF01979"/>
    </source>
</evidence>
<reference evidence="8" key="1">
    <citation type="submission" date="2017-09" db="EMBL/GenBank/DDBJ databases">
        <title>Depth-based differentiation of microbial function through sediment-hosted aquifers and enrichment of novel symbionts in the deep terrestrial subsurface.</title>
        <authorList>
            <person name="Probst A.J."/>
            <person name="Ladd B."/>
            <person name="Jarett J.K."/>
            <person name="Geller-Mcgrath D.E."/>
            <person name="Sieber C.M.K."/>
            <person name="Emerson J.B."/>
            <person name="Anantharaman K."/>
            <person name="Thomas B.C."/>
            <person name="Malmstrom R."/>
            <person name="Stieglmeier M."/>
            <person name="Klingl A."/>
            <person name="Woyke T."/>
            <person name="Ryan C.M."/>
            <person name="Banfield J.F."/>
        </authorList>
    </citation>
    <scope>NUCLEOTIDE SEQUENCE [LARGE SCALE GENOMIC DNA]</scope>
</reference>
<sequence length="411" mass="45235">MSLLSIEGKIVTSAGVSPGRVEISLSTGLIEHLGSITGQADLVFKEELIFPGFIDLHVHAREDSSHSQDYKEDFFSASKAAINGGVVAFAEMPNNPAPPIDEQSYKAKQKLGEKSLVDTLLYAGIGNSTRPLPFLVPYKVFMGPSVGDLFFKSQKELEEAIKKYEGQYVSFHCEDPEILLQSKNFGTHEAKRPAEAEILAVEFAIELIKKYNLRGKICHASTKESLELITRAKKQDVSVTMEVAPHHLYFDAGRLGHETLSALRVNPPIRQTEENRLALIRALKNGDIDYLATDHAPHTKSEKAKGISGMPHLDTYGPFVTWLMVEHGFTAFEISRVCGLNPGKFLGKFLGFKYGKIEKGCLGSFTVIDPGKPITISSDNLKTKCEWSPFEGVTFPGSVACTIVKGKVYKI</sequence>
<dbReference type="InterPro" id="IPR002195">
    <property type="entry name" value="Dihydroorotase_CS"/>
</dbReference>
<dbReference type="InterPro" id="IPR011059">
    <property type="entry name" value="Metal-dep_hydrolase_composite"/>
</dbReference>
<evidence type="ECO:0000313" key="7">
    <source>
        <dbReference type="EMBL" id="PIR96212.1"/>
    </source>
</evidence>